<protein>
    <submittedName>
        <fullName evidence="6">TetR family transcriptional regulator</fullName>
    </submittedName>
</protein>
<dbReference type="GO" id="GO:0003700">
    <property type="term" value="F:DNA-binding transcription factor activity"/>
    <property type="evidence" value="ECO:0007669"/>
    <property type="project" value="TreeGrafter"/>
</dbReference>
<dbReference type="Pfam" id="PF17939">
    <property type="entry name" value="TetR_C_30"/>
    <property type="match status" value="1"/>
</dbReference>
<dbReference type="SUPFAM" id="SSF48498">
    <property type="entry name" value="Tetracyclin repressor-like, C-terminal domain"/>
    <property type="match status" value="1"/>
</dbReference>
<keyword evidence="1" id="KW-0805">Transcription regulation</keyword>
<dbReference type="InterPro" id="IPR041586">
    <property type="entry name" value="PsrA_TetR_C"/>
</dbReference>
<name>A0A9X3SGK1_9ACTN</name>
<keyword evidence="3" id="KW-0804">Transcription</keyword>
<dbReference type="InterPro" id="IPR001647">
    <property type="entry name" value="HTH_TetR"/>
</dbReference>
<dbReference type="InterPro" id="IPR009057">
    <property type="entry name" value="Homeodomain-like_sf"/>
</dbReference>
<evidence type="ECO:0000313" key="6">
    <source>
        <dbReference type="EMBL" id="MDA0182522.1"/>
    </source>
</evidence>
<dbReference type="AlphaFoldDB" id="A0A9X3SGK1"/>
<evidence type="ECO:0000313" key="7">
    <source>
        <dbReference type="Proteomes" id="UP001147653"/>
    </source>
</evidence>
<sequence length="207" mass="21934">MSAKTDGRRAAGAETRRRLLAAATELLAERGESGLTLRAVSAAAEANVAAVQYHFGSREALVATVVAEASRPVVEAQLAALDALPTAPTAAQLIEAWAHPLIRVAVGTTAEERRLGRIVGQTLAAPLEHLDVRLRELATAPTERLIAGLERALPDVGRAELTLRVALLSSALAGFASGAFEPWVARSDPERELEARVLDRLVRLTTT</sequence>
<accession>A0A9X3SGK1</accession>
<dbReference type="InterPro" id="IPR050109">
    <property type="entry name" value="HTH-type_TetR-like_transc_reg"/>
</dbReference>
<feature type="DNA-binding region" description="H-T-H motif" evidence="4">
    <location>
        <begin position="36"/>
        <end position="55"/>
    </location>
</feature>
<dbReference type="PROSITE" id="PS50977">
    <property type="entry name" value="HTH_TETR_2"/>
    <property type="match status" value="1"/>
</dbReference>
<dbReference type="SUPFAM" id="SSF46689">
    <property type="entry name" value="Homeodomain-like"/>
    <property type="match status" value="1"/>
</dbReference>
<dbReference type="PANTHER" id="PTHR30055:SF234">
    <property type="entry name" value="HTH-TYPE TRANSCRIPTIONAL REGULATOR BETI"/>
    <property type="match status" value="1"/>
</dbReference>
<dbReference type="Pfam" id="PF00440">
    <property type="entry name" value="TetR_N"/>
    <property type="match status" value="1"/>
</dbReference>
<keyword evidence="2 4" id="KW-0238">DNA-binding</keyword>
<evidence type="ECO:0000256" key="1">
    <source>
        <dbReference type="ARBA" id="ARBA00023015"/>
    </source>
</evidence>
<dbReference type="GO" id="GO:0000976">
    <property type="term" value="F:transcription cis-regulatory region binding"/>
    <property type="evidence" value="ECO:0007669"/>
    <property type="project" value="TreeGrafter"/>
</dbReference>
<dbReference type="PRINTS" id="PR00455">
    <property type="entry name" value="HTHTETR"/>
</dbReference>
<comment type="caution">
    <text evidence="6">The sequence shown here is derived from an EMBL/GenBank/DDBJ whole genome shotgun (WGS) entry which is preliminary data.</text>
</comment>
<evidence type="ECO:0000256" key="3">
    <source>
        <dbReference type="ARBA" id="ARBA00023163"/>
    </source>
</evidence>
<evidence type="ECO:0000256" key="4">
    <source>
        <dbReference type="PROSITE-ProRule" id="PRU00335"/>
    </source>
</evidence>
<dbReference type="Proteomes" id="UP001147653">
    <property type="component" value="Unassembled WGS sequence"/>
</dbReference>
<keyword evidence="7" id="KW-1185">Reference proteome</keyword>
<evidence type="ECO:0000256" key="2">
    <source>
        <dbReference type="ARBA" id="ARBA00023125"/>
    </source>
</evidence>
<dbReference type="RefSeq" id="WP_270026891.1">
    <property type="nucleotide sequence ID" value="NZ_JAPDDP010000037.1"/>
</dbReference>
<reference evidence="6" key="1">
    <citation type="submission" date="2022-10" db="EMBL/GenBank/DDBJ databases">
        <title>The WGS of Solirubrobacter phytolaccae KCTC 29190.</title>
        <authorList>
            <person name="Jiang Z."/>
        </authorList>
    </citation>
    <scope>NUCLEOTIDE SEQUENCE</scope>
    <source>
        <strain evidence="6">KCTC 29190</strain>
    </source>
</reference>
<dbReference type="EMBL" id="JAPDDP010000037">
    <property type="protein sequence ID" value="MDA0182522.1"/>
    <property type="molecule type" value="Genomic_DNA"/>
</dbReference>
<dbReference type="PANTHER" id="PTHR30055">
    <property type="entry name" value="HTH-TYPE TRANSCRIPTIONAL REGULATOR RUTR"/>
    <property type="match status" value="1"/>
</dbReference>
<gene>
    <name evidence="6" type="ORF">OJ997_19590</name>
</gene>
<proteinExistence type="predicted"/>
<evidence type="ECO:0000259" key="5">
    <source>
        <dbReference type="PROSITE" id="PS50977"/>
    </source>
</evidence>
<dbReference type="InterPro" id="IPR036271">
    <property type="entry name" value="Tet_transcr_reg_TetR-rel_C_sf"/>
</dbReference>
<feature type="domain" description="HTH tetR-type" evidence="5">
    <location>
        <begin position="13"/>
        <end position="73"/>
    </location>
</feature>
<organism evidence="6 7">
    <name type="scientific">Solirubrobacter phytolaccae</name>
    <dbReference type="NCBI Taxonomy" id="1404360"/>
    <lineage>
        <taxon>Bacteria</taxon>
        <taxon>Bacillati</taxon>
        <taxon>Actinomycetota</taxon>
        <taxon>Thermoleophilia</taxon>
        <taxon>Solirubrobacterales</taxon>
        <taxon>Solirubrobacteraceae</taxon>
        <taxon>Solirubrobacter</taxon>
    </lineage>
</organism>
<dbReference type="Gene3D" id="1.10.357.10">
    <property type="entry name" value="Tetracycline Repressor, domain 2"/>
    <property type="match status" value="1"/>
</dbReference>